<dbReference type="RefSeq" id="WP_083343798.1">
    <property type="nucleotide sequence ID" value="NZ_LT629690.1"/>
</dbReference>
<accession>A0A1G7G541</accession>
<dbReference type="EMBL" id="LT629690">
    <property type="protein sequence ID" value="SDE83195.1"/>
    <property type="molecule type" value="Genomic_DNA"/>
</dbReference>
<dbReference type="InterPro" id="IPR045566">
    <property type="entry name" value="SegE-like_GIY-YIG"/>
</dbReference>
<evidence type="ECO:0000313" key="2">
    <source>
        <dbReference type="EMBL" id="SDE83195.1"/>
    </source>
</evidence>
<dbReference type="Gene3D" id="3.40.1440.10">
    <property type="entry name" value="GIY-YIG endonuclease"/>
    <property type="match status" value="1"/>
</dbReference>
<organism evidence="2 3">
    <name type="scientific">Terriglobus roseus</name>
    <dbReference type="NCBI Taxonomy" id="392734"/>
    <lineage>
        <taxon>Bacteria</taxon>
        <taxon>Pseudomonadati</taxon>
        <taxon>Acidobacteriota</taxon>
        <taxon>Terriglobia</taxon>
        <taxon>Terriglobales</taxon>
        <taxon>Acidobacteriaceae</taxon>
        <taxon>Terriglobus</taxon>
    </lineage>
</organism>
<proteinExistence type="predicted"/>
<dbReference type="OrthoDB" id="2936836at2"/>
<sequence length="150" mass="17625">MDTGHWQHPWKSFDIDDWTGFVYVITCTANNRKYIGKKFFHSTTRKQVAGKTRRKKVVKESDWKKYTGSSKALNDDIQLYGKNAFRFEIVSLHETRSSLSWEEARQIVLHDALRAKNANGEKLFYNGILGPVKFSITDETELERQYRHHV</sequence>
<gene>
    <name evidence="2" type="ORF">SAMN05444167_0553</name>
</gene>
<feature type="domain" description="Putative endonuclease SegE-like GIY-YIG" evidence="1">
    <location>
        <begin position="7"/>
        <end position="127"/>
    </location>
</feature>
<protein>
    <recommendedName>
        <fullName evidence="1">Putative endonuclease SegE-like GIY-YIG domain-containing protein</fullName>
    </recommendedName>
</protein>
<name>A0A1G7G541_9BACT</name>
<dbReference type="InterPro" id="IPR035901">
    <property type="entry name" value="GIY-YIG_endonuc_sf"/>
</dbReference>
<dbReference type="AlphaFoldDB" id="A0A1G7G541"/>
<dbReference type="Proteomes" id="UP000182427">
    <property type="component" value="Chromosome I"/>
</dbReference>
<keyword evidence="3" id="KW-1185">Reference proteome</keyword>
<dbReference type="Pfam" id="PF19835">
    <property type="entry name" value="SegE_GIY-YIG"/>
    <property type="match status" value="1"/>
</dbReference>
<reference evidence="3" key="1">
    <citation type="submission" date="2016-10" db="EMBL/GenBank/DDBJ databases">
        <authorList>
            <person name="Varghese N."/>
            <person name="Submissions S."/>
        </authorList>
    </citation>
    <scope>NUCLEOTIDE SEQUENCE [LARGE SCALE GENOMIC DNA]</scope>
    <source>
        <strain evidence="3">GAS232</strain>
    </source>
</reference>
<evidence type="ECO:0000313" key="3">
    <source>
        <dbReference type="Proteomes" id="UP000182427"/>
    </source>
</evidence>
<evidence type="ECO:0000259" key="1">
    <source>
        <dbReference type="Pfam" id="PF19835"/>
    </source>
</evidence>